<comment type="caution">
    <text evidence="3">The sequence shown here is derived from an EMBL/GenBank/DDBJ whole genome shotgun (WGS) entry which is preliminary data.</text>
</comment>
<dbReference type="STRING" id="83219.PM02_18600"/>
<dbReference type="Proteomes" id="UP000027337">
    <property type="component" value="Unassembled WGS sequence"/>
</dbReference>
<name>A0A061SQ72_9RHOB</name>
<dbReference type="GO" id="GO:0016787">
    <property type="term" value="F:hydrolase activity"/>
    <property type="evidence" value="ECO:0007669"/>
    <property type="project" value="UniProtKB-KW"/>
</dbReference>
<evidence type="ECO:0000256" key="1">
    <source>
        <dbReference type="ARBA" id="ARBA00022801"/>
    </source>
</evidence>
<evidence type="ECO:0000313" key="4">
    <source>
        <dbReference type="Proteomes" id="UP000027337"/>
    </source>
</evidence>
<dbReference type="InterPro" id="IPR029058">
    <property type="entry name" value="AB_hydrolase_fold"/>
</dbReference>
<dbReference type="eggNOG" id="COG0657">
    <property type="taxonomic scope" value="Bacteria"/>
</dbReference>
<keyword evidence="4" id="KW-1185">Reference proteome</keyword>
<dbReference type="InterPro" id="IPR013094">
    <property type="entry name" value="AB_hydrolase_3"/>
</dbReference>
<keyword evidence="1" id="KW-0378">Hydrolase</keyword>
<dbReference type="RefSeq" id="WP_051584253.1">
    <property type="nucleotide sequence ID" value="NZ_JEMU01000024.1"/>
</dbReference>
<reference evidence="3 4" key="1">
    <citation type="journal article" date="2014" name="Genome Announc.">
        <title>Draft Genome Sequences of Two Isolates of the Roseobacter Group, Sulfitobacter sp. Strains 3SOLIMAR09 and 1FIGIMAR09, from Harbors of Mallorca Island (Mediterranean Sea).</title>
        <authorList>
            <person name="Mas-Llado M."/>
            <person name="Pina-Villalonga J.M."/>
            <person name="Brunet-Galmes I."/>
            <person name="Nogales B."/>
            <person name="Bosch R."/>
        </authorList>
    </citation>
    <scope>NUCLEOTIDE SEQUENCE [LARGE SCALE GENOMIC DNA]</scope>
    <source>
        <strain evidence="3 4">1FIGIMAR09</strain>
    </source>
</reference>
<dbReference type="InterPro" id="IPR050300">
    <property type="entry name" value="GDXG_lipolytic_enzyme"/>
</dbReference>
<dbReference type="Pfam" id="PF07859">
    <property type="entry name" value="Abhydrolase_3"/>
    <property type="match status" value="1"/>
</dbReference>
<evidence type="ECO:0000259" key="2">
    <source>
        <dbReference type="Pfam" id="PF07859"/>
    </source>
</evidence>
<gene>
    <name evidence="3" type="ORF">PM02_18600</name>
</gene>
<feature type="domain" description="Alpha/beta hydrolase fold-3" evidence="2">
    <location>
        <begin position="109"/>
        <end position="307"/>
    </location>
</feature>
<dbReference type="PANTHER" id="PTHR48081:SF8">
    <property type="entry name" value="ALPHA_BETA HYDROLASE FOLD-3 DOMAIN-CONTAINING PROTEIN-RELATED"/>
    <property type="match status" value="1"/>
</dbReference>
<sequence length="369" mass="40622">MSKIKFSGPFSMRLSSFFTISKIALATYARHALGRRLEPTWDAHFEIGIRFWRHQFTKAMAMDDMDKGRALFDSLQTETDDIYEVTRTPSKGQSGMWHLPKASKSGATLLYLHGGGYSFHGAVSHRYADMLAHHSGARLYAPDYRLTPEHPHPAQSEDAFTAWQYLRETTPAQQIVVIGDSAGGHMALSLLQRLKDAGEPQPALCIGLCPWTDIGDRGASLHSNDHYDLVQGWMALKFGEWLDPKETFGRLCLSPIAYDYKGLAPIYLQAGGREILRDMIRDFAREQASKGADVLLDLWPDMAHNFQAHDSTRASSSDALRRICAAIEAFAGTGPVITAGHVTEVCHGAAFSCPEGPNNTAAPAAQSSL</sequence>
<dbReference type="SUPFAM" id="SSF53474">
    <property type="entry name" value="alpha/beta-Hydrolases"/>
    <property type="match status" value="1"/>
</dbReference>
<proteinExistence type="predicted"/>
<dbReference type="Gene3D" id="3.40.50.1820">
    <property type="entry name" value="alpha/beta hydrolase"/>
    <property type="match status" value="1"/>
</dbReference>
<organism evidence="3 4">
    <name type="scientific">Sulfitobacter mediterraneus</name>
    <dbReference type="NCBI Taxonomy" id="83219"/>
    <lineage>
        <taxon>Bacteria</taxon>
        <taxon>Pseudomonadati</taxon>
        <taxon>Pseudomonadota</taxon>
        <taxon>Alphaproteobacteria</taxon>
        <taxon>Rhodobacterales</taxon>
        <taxon>Roseobacteraceae</taxon>
        <taxon>Sulfitobacter</taxon>
    </lineage>
</organism>
<accession>A0A061SQ72</accession>
<dbReference type="EMBL" id="JEMU01000024">
    <property type="protein sequence ID" value="KAJ01579.1"/>
    <property type="molecule type" value="Genomic_DNA"/>
</dbReference>
<dbReference type="AlphaFoldDB" id="A0A061SQ72"/>
<protein>
    <submittedName>
        <fullName evidence="3">Acetyl esterase</fullName>
    </submittedName>
</protein>
<evidence type="ECO:0000313" key="3">
    <source>
        <dbReference type="EMBL" id="KAJ01579.1"/>
    </source>
</evidence>
<dbReference type="PANTHER" id="PTHR48081">
    <property type="entry name" value="AB HYDROLASE SUPERFAMILY PROTEIN C4A8.06C"/>
    <property type="match status" value="1"/>
</dbReference>